<dbReference type="Proteomes" id="UP000315925">
    <property type="component" value="Chromosome"/>
</dbReference>
<gene>
    <name evidence="3" type="ORF">A946_03330</name>
    <name evidence="4" type="ORF">kam1_1806</name>
</gene>
<accession>A0A0C1V5Q3</accession>
<organism evidence="4 6">
    <name type="scientific">Methylacidiphilum kamchatkense Kam1</name>
    <dbReference type="NCBI Taxonomy" id="1202785"/>
    <lineage>
        <taxon>Bacteria</taxon>
        <taxon>Pseudomonadati</taxon>
        <taxon>Verrucomicrobiota</taxon>
        <taxon>Methylacidiphilae</taxon>
        <taxon>Methylacidiphilales</taxon>
        <taxon>Methylacidiphilaceae</taxon>
        <taxon>Methylacidiphilum (ex Ratnadevi et al. 2023)</taxon>
    </lineage>
</organism>
<evidence type="ECO:0000313" key="5">
    <source>
        <dbReference type="Proteomes" id="UP000031594"/>
    </source>
</evidence>
<dbReference type="RefSeq" id="WP_039720970.1">
    <property type="nucleotide sequence ID" value="NZ_CP037899.1"/>
</dbReference>
<reference evidence="3 5" key="1">
    <citation type="submission" date="2014-08" db="EMBL/GenBank/DDBJ databases">
        <title>Methylacidiphilum kamchatkense strain Kam1 draft genome sequence.</title>
        <authorList>
            <person name="Birkeland N.-K."/>
            <person name="Erikstad H.A."/>
        </authorList>
    </citation>
    <scope>NUCLEOTIDE SEQUENCE [LARGE SCALE GENOMIC DNA]</scope>
    <source>
        <strain evidence="3 5">Kam1</strain>
    </source>
</reference>
<protein>
    <submittedName>
        <fullName evidence="4">Nucleotide-binding universal stress UspA family protein</fullName>
    </submittedName>
</protein>
<proteinExistence type="inferred from homology"/>
<dbReference type="CDD" id="cd00293">
    <property type="entry name" value="USP-like"/>
    <property type="match status" value="1"/>
</dbReference>
<evidence type="ECO:0000313" key="3">
    <source>
        <dbReference type="EMBL" id="KIE59070.1"/>
    </source>
</evidence>
<dbReference type="EMBL" id="CP037899">
    <property type="protein sequence ID" value="QDQ43020.1"/>
    <property type="molecule type" value="Genomic_DNA"/>
</dbReference>
<evidence type="ECO:0000259" key="2">
    <source>
        <dbReference type="Pfam" id="PF00582"/>
    </source>
</evidence>
<dbReference type="Proteomes" id="UP000031594">
    <property type="component" value="Unassembled WGS sequence"/>
</dbReference>
<feature type="domain" description="UspA" evidence="2">
    <location>
        <begin position="1"/>
        <end position="148"/>
    </location>
</feature>
<reference evidence="6" key="3">
    <citation type="submission" date="2019-03" db="EMBL/GenBank/DDBJ databases">
        <title>Complete genome of Methylacidiphilum kamchatkense Kam1.</title>
        <authorList>
            <person name="Kruse T."/>
            <person name="Murarilal Ratnadevi C."/>
            <person name="Erikstad H.-A."/>
            <person name="Birkeland N.-K."/>
        </authorList>
    </citation>
    <scope>NUCLEOTIDE SEQUENCE [LARGE SCALE GENOMIC DNA]</scope>
    <source>
        <strain evidence="6">kam1</strain>
    </source>
</reference>
<dbReference type="PRINTS" id="PR01438">
    <property type="entry name" value="UNVRSLSTRESS"/>
</dbReference>
<keyword evidence="5" id="KW-1185">Reference proteome</keyword>
<dbReference type="InterPro" id="IPR006016">
    <property type="entry name" value="UspA"/>
</dbReference>
<dbReference type="InterPro" id="IPR014729">
    <property type="entry name" value="Rossmann-like_a/b/a_fold"/>
</dbReference>
<sequence length="154" mass="17128">MYKTILLALENNEKDFPIIAHVKELAFFLKAKVYLLHVMAGFAFPFPGYESWTVVSNETVENSMAKEMAINKEKLMAVAKLFQEKGIDTEIIIQYGDAASHIAEVSIEKKVDLIVMGSHCHGLVGSIFWGSTAIPVRKKAKAPILLIRSTSEES</sequence>
<dbReference type="PANTHER" id="PTHR46268:SF6">
    <property type="entry name" value="UNIVERSAL STRESS PROTEIN UP12"/>
    <property type="match status" value="1"/>
</dbReference>
<evidence type="ECO:0000313" key="6">
    <source>
        <dbReference type="Proteomes" id="UP000315925"/>
    </source>
</evidence>
<comment type="similarity">
    <text evidence="1">Belongs to the universal stress protein A family.</text>
</comment>
<reference evidence="4" key="2">
    <citation type="journal article" date="2019" name="BMC Genomics">
        <title>Complete genome sequence analysis of the thermoacidophilic verrucomicrobial methanotroph 'Candidatus Methylacidiphilum kamchatkense' strain Kam1 and comparison with its closest relatives.</title>
        <authorList>
            <person name="Kruse T."/>
            <person name="Ratnadevi C.M."/>
            <person name="Erikstad H.A."/>
            <person name="Birkeland N.K."/>
        </authorList>
    </citation>
    <scope>NUCLEOTIDE SEQUENCE</scope>
    <source>
        <strain evidence="4">Kam1</strain>
    </source>
</reference>
<dbReference type="OrthoDB" id="9794782at2"/>
<dbReference type="EMBL" id="JQNX01000002">
    <property type="protein sequence ID" value="KIE59070.1"/>
    <property type="molecule type" value="Genomic_DNA"/>
</dbReference>
<dbReference type="AlphaFoldDB" id="A0A0C1V5Q3"/>
<dbReference type="Gene3D" id="3.40.50.620">
    <property type="entry name" value="HUPs"/>
    <property type="match status" value="1"/>
</dbReference>
<dbReference type="KEGG" id="mkc:kam1_1806"/>
<dbReference type="SUPFAM" id="SSF52402">
    <property type="entry name" value="Adenine nucleotide alpha hydrolases-like"/>
    <property type="match status" value="1"/>
</dbReference>
<dbReference type="InterPro" id="IPR006015">
    <property type="entry name" value="Universal_stress_UspA"/>
</dbReference>
<dbReference type="Pfam" id="PF00582">
    <property type="entry name" value="Usp"/>
    <property type="match status" value="1"/>
</dbReference>
<name>A0A0C1V5Q3_9BACT</name>
<evidence type="ECO:0000256" key="1">
    <source>
        <dbReference type="ARBA" id="ARBA00008791"/>
    </source>
</evidence>
<evidence type="ECO:0000313" key="4">
    <source>
        <dbReference type="EMBL" id="QDQ43020.1"/>
    </source>
</evidence>
<dbReference type="STRING" id="1202785.A946_03330"/>
<dbReference type="PANTHER" id="PTHR46268">
    <property type="entry name" value="STRESS RESPONSE PROTEIN NHAX"/>
    <property type="match status" value="1"/>
</dbReference>